<reference evidence="2 3" key="1">
    <citation type="submission" date="2019-01" db="EMBL/GenBank/DDBJ databases">
        <title>Draft genome sequence of Psathyrella aberdarensis IHI B618.</title>
        <authorList>
            <person name="Buettner E."/>
            <person name="Kellner H."/>
        </authorList>
    </citation>
    <scope>NUCLEOTIDE SEQUENCE [LARGE SCALE GENOMIC DNA]</scope>
    <source>
        <strain evidence="2 3">IHI B618</strain>
    </source>
</reference>
<sequence length="493" mass="53842">MPRATKTQNSHRRAADDSESGEEIEIPSDLGSDSASKSDSGLSSGGAATKPAKSSQNDTTKAMQLALDQALKENRELKLEKAELKRKAKEAKQKSEVAASGSKHKSDQGSKLSSNDDRIALLGKKFFFLNEPFVPPNAFIFDKITSVDVTDPSRYETDSLQLAVLRREIWETTPEDLRGLLKGTTHFRDIFRTKGSDNLRHIISELRKGAIPTIFANSVTAYATGTDRSAIPECVSRFKKSGSTRFSKYAPVIFPDGKEDMDRIFRVLHLPLIAKAALFGKSAIKFDEDGKAKKPKGPPTVGIIWGVNEATPGMVAISAVLRRLPIREDGFESSSDDERAFCTNREDEQWMGDERSNWSDDLLDDALSSVGSDRQVGDRRNLDTPDDTNPPHVVAKICPPSTSAEPPITTAGSEACDDGNTCRSINPKEVAPKKSSVPKEKGKKPASRRQRPDAKTSKLVRELAQLAITKGPAEGKNEGPTARRSTRKPGVPK</sequence>
<feature type="region of interest" description="Disordered" evidence="1">
    <location>
        <begin position="331"/>
        <end position="357"/>
    </location>
</feature>
<gene>
    <name evidence="2" type="ORF">EST38_g11558</name>
</gene>
<protein>
    <submittedName>
        <fullName evidence="2">Uncharacterized protein</fullName>
    </submittedName>
</protein>
<proteinExistence type="predicted"/>
<feature type="region of interest" description="Disordered" evidence="1">
    <location>
        <begin position="84"/>
        <end position="114"/>
    </location>
</feature>
<feature type="compositionally biased region" description="Basic and acidic residues" evidence="1">
    <location>
        <begin position="450"/>
        <end position="461"/>
    </location>
</feature>
<dbReference type="STRING" id="2316362.A0A4Q2D797"/>
<name>A0A4Q2D797_9AGAR</name>
<feature type="compositionally biased region" description="Basic and acidic residues" evidence="1">
    <location>
        <begin position="104"/>
        <end position="114"/>
    </location>
</feature>
<keyword evidence="3" id="KW-1185">Reference proteome</keyword>
<feature type="compositionally biased region" description="Polar residues" evidence="1">
    <location>
        <begin position="52"/>
        <end position="62"/>
    </location>
</feature>
<evidence type="ECO:0000256" key="1">
    <source>
        <dbReference type="SAM" id="MobiDB-lite"/>
    </source>
</evidence>
<dbReference type="AlphaFoldDB" id="A0A4Q2D797"/>
<evidence type="ECO:0000313" key="2">
    <source>
        <dbReference type="EMBL" id="RXW14294.1"/>
    </source>
</evidence>
<evidence type="ECO:0000313" key="3">
    <source>
        <dbReference type="Proteomes" id="UP000290288"/>
    </source>
</evidence>
<feature type="compositionally biased region" description="Low complexity" evidence="1">
    <location>
        <begin position="28"/>
        <end position="48"/>
    </location>
</feature>
<dbReference type="EMBL" id="SDEE01000725">
    <property type="protein sequence ID" value="RXW14294.1"/>
    <property type="molecule type" value="Genomic_DNA"/>
</dbReference>
<organism evidence="2 3">
    <name type="scientific">Candolleomyces aberdarensis</name>
    <dbReference type="NCBI Taxonomy" id="2316362"/>
    <lineage>
        <taxon>Eukaryota</taxon>
        <taxon>Fungi</taxon>
        <taxon>Dikarya</taxon>
        <taxon>Basidiomycota</taxon>
        <taxon>Agaricomycotina</taxon>
        <taxon>Agaricomycetes</taxon>
        <taxon>Agaricomycetidae</taxon>
        <taxon>Agaricales</taxon>
        <taxon>Agaricineae</taxon>
        <taxon>Psathyrellaceae</taxon>
        <taxon>Candolleomyces</taxon>
    </lineage>
</organism>
<feature type="region of interest" description="Disordered" evidence="1">
    <location>
        <begin position="369"/>
        <end position="493"/>
    </location>
</feature>
<accession>A0A4Q2D797</accession>
<feature type="compositionally biased region" description="Basic and acidic residues" evidence="1">
    <location>
        <begin position="84"/>
        <end position="95"/>
    </location>
</feature>
<comment type="caution">
    <text evidence="2">The sequence shown here is derived from an EMBL/GenBank/DDBJ whole genome shotgun (WGS) entry which is preliminary data.</text>
</comment>
<dbReference type="Proteomes" id="UP000290288">
    <property type="component" value="Unassembled WGS sequence"/>
</dbReference>
<feature type="compositionally biased region" description="Acidic residues" evidence="1">
    <location>
        <begin position="17"/>
        <end position="26"/>
    </location>
</feature>
<feature type="region of interest" description="Disordered" evidence="1">
    <location>
        <begin position="1"/>
        <end position="68"/>
    </location>
</feature>
<dbReference type="OrthoDB" id="3231188at2759"/>